<evidence type="ECO:0000256" key="1">
    <source>
        <dbReference type="SAM" id="MobiDB-lite"/>
    </source>
</evidence>
<dbReference type="RefSeq" id="WP_311717666.1">
    <property type="nucleotide sequence ID" value="NZ_JAVREZ010000013.1"/>
</dbReference>
<keyword evidence="4" id="KW-1185">Reference proteome</keyword>
<evidence type="ECO:0000313" key="4">
    <source>
        <dbReference type="Proteomes" id="UP001183824"/>
    </source>
</evidence>
<dbReference type="Proteomes" id="UP001183824">
    <property type="component" value="Unassembled WGS sequence"/>
</dbReference>
<sequence>MDSRVLVEVVGDDDGAVEDLFKWLNLQDPLRGRVEAVGLPARPGQMAGAGLIDVLAVAVGAGGVGTVLAQALVVWCRQPRGSKVRIRLTGPDGRRVEIDGDRVRDADSIIKAVVDLHRDAPPAQVEQAPATPAIVEGPPAHHADAAGSRTSTGADGGREGDVA</sequence>
<accession>A0ABU2VHY5</accession>
<keyword evidence="2" id="KW-1133">Transmembrane helix</keyword>
<dbReference type="Pfam" id="PF19953">
    <property type="entry name" value="EACC1"/>
    <property type="match status" value="1"/>
</dbReference>
<gene>
    <name evidence="3" type="ORF">RNB18_32330</name>
</gene>
<proteinExistence type="predicted"/>
<reference evidence="4" key="1">
    <citation type="submission" date="2023-07" db="EMBL/GenBank/DDBJ databases">
        <title>30 novel species of actinomycetes from the DSMZ collection.</title>
        <authorList>
            <person name="Nouioui I."/>
        </authorList>
    </citation>
    <scope>NUCLEOTIDE SEQUENCE [LARGE SCALE GENOMIC DNA]</scope>
    <source>
        <strain evidence="4">DSM 41640</strain>
    </source>
</reference>
<name>A0ABU2VHY5_9ACTN</name>
<keyword evidence="2" id="KW-0812">Transmembrane</keyword>
<comment type="caution">
    <text evidence="3">The sequence shown here is derived from an EMBL/GenBank/DDBJ whole genome shotgun (WGS) entry which is preliminary data.</text>
</comment>
<evidence type="ECO:0000313" key="3">
    <source>
        <dbReference type="EMBL" id="MDT0484809.1"/>
    </source>
</evidence>
<keyword evidence="2" id="KW-0472">Membrane</keyword>
<dbReference type="InterPro" id="IPR045428">
    <property type="entry name" value="EACC1"/>
</dbReference>
<evidence type="ECO:0000256" key="2">
    <source>
        <dbReference type="SAM" id="Phobius"/>
    </source>
</evidence>
<feature type="transmembrane region" description="Helical" evidence="2">
    <location>
        <begin position="54"/>
        <end position="76"/>
    </location>
</feature>
<feature type="region of interest" description="Disordered" evidence="1">
    <location>
        <begin position="120"/>
        <end position="163"/>
    </location>
</feature>
<dbReference type="EMBL" id="JAVREZ010000013">
    <property type="protein sequence ID" value="MDT0484809.1"/>
    <property type="molecule type" value="Genomic_DNA"/>
</dbReference>
<protein>
    <submittedName>
        <fullName evidence="3">Uncharacterized protein</fullName>
    </submittedName>
</protein>
<organism evidence="3 4">
    <name type="scientific">Streptomyces doebereineriae</name>
    <dbReference type="NCBI Taxonomy" id="3075528"/>
    <lineage>
        <taxon>Bacteria</taxon>
        <taxon>Bacillati</taxon>
        <taxon>Actinomycetota</taxon>
        <taxon>Actinomycetes</taxon>
        <taxon>Kitasatosporales</taxon>
        <taxon>Streptomycetaceae</taxon>
        <taxon>Streptomyces</taxon>
    </lineage>
</organism>